<feature type="signal peptide" evidence="1">
    <location>
        <begin position="1"/>
        <end position="17"/>
    </location>
</feature>
<feature type="chain" id="PRO_5035308763" evidence="1">
    <location>
        <begin position="18"/>
        <end position="204"/>
    </location>
</feature>
<protein>
    <submittedName>
        <fullName evidence="2">Uncharacterized protein</fullName>
    </submittedName>
</protein>
<comment type="caution">
    <text evidence="2">The sequence shown here is derived from an EMBL/GenBank/DDBJ whole genome shotgun (WGS) entry which is preliminary data.</text>
</comment>
<keyword evidence="1" id="KW-0732">Signal</keyword>
<proteinExistence type="predicted"/>
<accession>A0A8J2INE3</accession>
<sequence>MHLRIAVLLAWALPSIALPKTPPQTFYDEVSPFRGSFTGHTYENGTQVIWSDDDPDAAPFTRHISQTALASFDGHKRELEKRATIDCWGYQLDVTLTDLTTKLMRDTLRGWGGVVINTMPAPFNTQSWRGWAYELGGPMAYACVNSRFARYEWLVTADTLDLGLSLMDGHCRRYEAGYAAVNIYNHLLIGKTLSTVPVCLDGFT</sequence>
<name>A0A8J2INE3_FUSEQ</name>
<evidence type="ECO:0000313" key="3">
    <source>
        <dbReference type="Proteomes" id="UP000693738"/>
    </source>
</evidence>
<dbReference type="AlphaFoldDB" id="A0A8J2INE3"/>
<organism evidence="2 3">
    <name type="scientific">Fusarium equiseti</name>
    <name type="common">Fusarium scirpi</name>
    <dbReference type="NCBI Taxonomy" id="61235"/>
    <lineage>
        <taxon>Eukaryota</taxon>
        <taxon>Fungi</taxon>
        <taxon>Dikarya</taxon>
        <taxon>Ascomycota</taxon>
        <taxon>Pezizomycotina</taxon>
        <taxon>Sordariomycetes</taxon>
        <taxon>Hypocreomycetidae</taxon>
        <taxon>Hypocreales</taxon>
        <taxon>Nectriaceae</taxon>
        <taxon>Fusarium</taxon>
        <taxon>Fusarium incarnatum-equiseti species complex</taxon>
    </lineage>
</organism>
<dbReference type="EMBL" id="CAJSTJ010000122">
    <property type="protein sequence ID" value="CAG7558106.1"/>
    <property type="molecule type" value="Genomic_DNA"/>
</dbReference>
<evidence type="ECO:0000313" key="2">
    <source>
        <dbReference type="EMBL" id="CAG7558106.1"/>
    </source>
</evidence>
<gene>
    <name evidence="2" type="ORF">FEQUK3_LOCUS3859</name>
</gene>
<dbReference type="Proteomes" id="UP000693738">
    <property type="component" value="Unassembled WGS sequence"/>
</dbReference>
<reference evidence="2" key="1">
    <citation type="submission" date="2021-05" db="EMBL/GenBank/DDBJ databases">
        <authorList>
            <person name="Khan N."/>
        </authorList>
    </citation>
    <scope>NUCLEOTIDE SEQUENCE</scope>
</reference>
<evidence type="ECO:0000256" key="1">
    <source>
        <dbReference type="SAM" id="SignalP"/>
    </source>
</evidence>